<evidence type="ECO:0000313" key="2">
    <source>
        <dbReference type="Proteomes" id="UP000077071"/>
    </source>
</evidence>
<accession>A0A160KTK1</accession>
<dbReference type="PATRIC" id="fig|33888.3.peg.1890"/>
<dbReference type="STRING" id="33888.A6122_1715"/>
<keyword evidence="2" id="KW-1185">Reference proteome</keyword>
<dbReference type="RefSeq" id="WP_068253987.1">
    <property type="nucleotide sequence ID" value="NZ_CP015515.1"/>
</dbReference>
<organism evidence="1 2">
    <name type="scientific">Rathayibacter tritici</name>
    <dbReference type="NCBI Taxonomy" id="33888"/>
    <lineage>
        <taxon>Bacteria</taxon>
        <taxon>Bacillati</taxon>
        <taxon>Actinomycetota</taxon>
        <taxon>Actinomycetes</taxon>
        <taxon>Micrococcales</taxon>
        <taxon>Microbacteriaceae</taxon>
        <taxon>Rathayibacter</taxon>
    </lineage>
</organism>
<dbReference type="KEGG" id="rtn:A6122_1715"/>
<dbReference type="OrthoDB" id="5126356at2"/>
<dbReference type="EMBL" id="CP015515">
    <property type="protein sequence ID" value="AND16847.1"/>
    <property type="molecule type" value="Genomic_DNA"/>
</dbReference>
<protein>
    <submittedName>
        <fullName evidence="1">Uncharacterized protein</fullName>
    </submittedName>
</protein>
<dbReference type="AlphaFoldDB" id="A0A160KTK1"/>
<sequence length="289" mass="29885">MTSSALTSTPVPAALPFVQWADAAPLPTAFAVSRPRPSPGPGSLVLVALRAGLPVGSLRFALTGAGPELVAGACLGALGRFGRIQRAIALVRPDEPDPEASARLVVALRERARSLPALSLRIAVLPRPGREQGFGETGREDTRAVVAAVDRLLDRHPDAALPRVLLLAVDDLVRRALRDQDARARPAALAALIVAVQSTRGADRLLLLARGGAEVSAGSLVPLLRRAAAAAPVSERAGVLVVLARLLAGDGQAAQARDLASQAVALDPHHLGARRLASALAAERQERAA</sequence>
<proteinExistence type="predicted"/>
<dbReference type="Proteomes" id="UP000077071">
    <property type="component" value="Chromosome"/>
</dbReference>
<reference evidence="1 2" key="1">
    <citation type="submission" date="2016-05" db="EMBL/GenBank/DDBJ databases">
        <title>Complete genome sequence of Rathayibacter tritici NCPPB 1953.</title>
        <authorList>
            <person name="Park J."/>
            <person name="Lee H.-H."/>
            <person name="Lee S.-W."/>
            <person name="Seo Y.-S."/>
        </authorList>
    </citation>
    <scope>NUCLEOTIDE SEQUENCE [LARGE SCALE GENOMIC DNA]</scope>
    <source>
        <strain evidence="1 2">NCPPB 1953</strain>
    </source>
</reference>
<gene>
    <name evidence="1" type="ORF">A6122_1715</name>
</gene>
<evidence type="ECO:0000313" key="1">
    <source>
        <dbReference type="EMBL" id="AND16847.1"/>
    </source>
</evidence>
<name>A0A160KTK1_9MICO</name>